<gene>
    <name evidence="2" type="ORF">B296_00052041</name>
</gene>
<feature type="region of interest" description="Disordered" evidence="1">
    <location>
        <begin position="52"/>
        <end position="107"/>
    </location>
</feature>
<name>A0A426WXR9_ENSVE</name>
<evidence type="ECO:0000313" key="2">
    <source>
        <dbReference type="EMBL" id="RRT32008.1"/>
    </source>
</evidence>
<sequence length="107" mass="11084">MAKPLQGRPTMARVLEGQPGPLQGRPAASRAACKGGRSRAWLAPSGAMLAGIGSTRKGDAPFGDDASPQGWRLRSQRPQELPGNSAHLPTRAVTPVTKGATFGQGSR</sequence>
<evidence type="ECO:0000313" key="3">
    <source>
        <dbReference type="Proteomes" id="UP000287651"/>
    </source>
</evidence>
<accession>A0A426WXR9</accession>
<proteinExistence type="predicted"/>
<comment type="caution">
    <text evidence="2">The sequence shown here is derived from an EMBL/GenBank/DDBJ whole genome shotgun (WGS) entry which is preliminary data.</text>
</comment>
<dbReference type="Proteomes" id="UP000287651">
    <property type="component" value="Unassembled WGS sequence"/>
</dbReference>
<dbReference type="AlphaFoldDB" id="A0A426WXR9"/>
<organism evidence="2 3">
    <name type="scientific">Ensete ventricosum</name>
    <name type="common">Abyssinian banana</name>
    <name type="synonym">Musa ensete</name>
    <dbReference type="NCBI Taxonomy" id="4639"/>
    <lineage>
        <taxon>Eukaryota</taxon>
        <taxon>Viridiplantae</taxon>
        <taxon>Streptophyta</taxon>
        <taxon>Embryophyta</taxon>
        <taxon>Tracheophyta</taxon>
        <taxon>Spermatophyta</taxon>
        <taxon>Magnoliopsida</taxon>
        <taxon>Liliopsida</taxon>
        <taxon>Zingiberales</taxon>
        <taxon>Musaceae</taxon>
        <taxon>Ensete</taxon>
    </lineage>
</organism>
<protein>
    <submittedName>
        <fullName evidence="2">Uncharacterized protein</fullName>
    </submittedName>
</protein>
<evidence type="ECO:0000256" key="1">
    <source>
        <dbReference type="SAM" id="MobiDB-lite"/>
    </source>
</evidence>
<reference evidence="2 3" key="1">
    <citation type="journal article" date="2014" name="Agronomy (Basel)">
        <title>A Draft Genome Sequence for Ensete ventricosum, the Drought-Tolerant Tree Against Hunger.</title>
        <authorList>
            <person name="Harrison J."/>
            <person name="Moore K.A."/>
            <person name="Paszkiewicz K."/>
            <person name="Jones T."/>
            <person name="Grant M."/>
            <person name="Ambacheew D."/>
            <person name="Muzemil S."/>
            <person name="Studholme D.J."/>
        </authorList>
    </citation>
    <scope>NUCLEOTIDE SEQUENCE [LARGE SCALE GENOMIC DNA]</scope>
</reference>
<feature type="region of interest" description="Disordered" evidence="1">
    <location>
        <begin position="1"/>
        <end position="37"/>
    </location>
</feature>
<dbReference type="EMBL" id="AMZH03034363">
    <property type="protein sequence ID" value="RRT32008.1"/>
    <property type="molecule type" value="Genomic_DNA"/>
</dbReference>